<evidence type="ECO:0000259" key="5">
    <source>
        <dbReference type="Pfam" id="PF04542"/>
    </source>
</evidence>
<proteinExistence type="inferred from homology"/>
<evidence type="ECO:0000259" key="6">
    <source>
        <dbReference type="Pfam" id="PF08281"/>
    </source>
</evidence>
<keyword evidence="3" id="KW-0731">Sigma factor</keyword>
<evidence type="ECO:0000313" key="8">
    <source>
        <dbReference type="Proteomes" id="UP001596020"/>
    </source>
</evidence>
<dbReference type="Gene3D" id="1.10.1740.10">
    <property type="match status" value="1"/>
</dbReference>
<evidence type="ECO:0000256" key="3">
    <source>
        <dbReference type="ARBA" id="ARBA00023082"/>
    </source>
</evidence>
<dbReference type="Pfam" id="PF08281">
    <property type="entry name" value="Sigma70_r4_2"/>
    <property type="match status" value="1"/>
</dbReference>
<dbReference type="PANTHER" id="PTHR43133:SF46">
    <property type="entry name" value="RNA POLYMERASE SIGMA-70 FACTOR ECF SUBFAMILY"/>
    <property type="match status" value="1"/>
</dbReference>
<name>A0ABV9K7G3_9PORP</name>
<evidence type="ECO:0000313" key="7">
    <source>
        <dbReference type="EMBL" id="MFC4665596.1"/>
    </source>
</evidence>
<feature type="domain" description="RNA polymerase sigma factor 70 region 4 type 2" evidence="6">
    <location>
        <begin position="106"/>
        <end position="157"/>
    </location>
</feature>
<dbReference type="SUPFAM" id="SSF88659">
    <property type="entry name" value="Sigma3 and sigma4 domains of RNA polymerase sigma factors"/>
    <property type="match status" value="1"/>
</dbReference>
<dbReference type="InterPro" id="IPR013325">
    <property type="entry name" value="RNA_pol_sigma_r2"/>
</dbReference>
<feature type="domain" description="RNA polymerase sigma-70 region 2" evidence="5">
    <location>
        <begin position="5"/>
        <end position="72"/>
    </location>
</feature>
<keyword evidence="2" id="KW-0805">Transcription regulation</keyword>
<sequence>MKLLYCTYSHYLLGVINRYLSDLDSSKDLLQDSFLLIFDRIEKFKYRGEGSLKAWLTRVVINESLMFLRHSKKMDCCSFDDAIAVDLELEEEEPEESFLDSLSYGDLMALIDQLPPGYKTIFMMYVVDGYSHKEIAKKLGINEKSSSSQLARAKKFLCKEINKLKKV</sequence>
<keyword evidence="4" id="KW-0804">Transcription</keyword>
<dbReference type="EMBL" id="JBHSGO010000049">
    <property type="protein sequence ID" value="MFC4665596.1"/>
    <property type="molecule type" value="Genomic_DNA"/>
</dbReference>
<dbReference type="RefSeq" id="WP_380077881.1">
    <property type="nucleotide sequence ID" value="NZ_JBHSGO010000049.1"/>
</dbReference>
<dbReference type="Pfam" id="PF04542">
    <property type="entry name" value="Sigma70_r2"/>
    <property type="match status" value="1"/>
</dbReference>
<gene>
    <name evidence="7" type="ORF">ACFO3G_03045</name>
</gene>
<organism evidence="7 8">
    <name type="scientific">Falsiporphyromonas endometrii</name>
    <dbReference type="NCBI Taxonomy" id="1387297"/>
    <lineage>
        <taxon>Bacteria</taxon>
        <taxon>Pseudomonadati</taxon>
        <taxon>Bacteroidota</taxon>
        <taxon>Bacteroidia</taxon>
        <taxon>Bacteroidales</taxon>
        <taxon>Porphyromonadaceae</taxon>
        <taxon>Falsiporphyromonas</taxon>
    </lineage>
</organism>
<dbReference type="Gene3D" id="1.10.10.10">
    <property type="entry name" value="Winged helix-like DNA-binding domain superfamily/Winged helix DNA-binding domain"/>
    <property type="match status" value="1"/>
</dbReference>
<dbReference type="NCBIfam" id="TIGR02937">
    <property type="entry name" value="sigma70-ECF"/>
    <property type="match status" value="1"/>
</dbReference>
<evidence type="ECO:0000256" key="2">
    <source>
        <dbReference type="ARBA" id="ARBA00023015"/>
    </source>
</evidence>
<accession>A0ABV9K7G3</accession>
<dbReference type="InterPro" id="IPR036388">
    <property type="entry name" value="WH-like_DNA-bd_sf"/>
</dbReference>
<protein>
    <submittedName>
        <fullName evidence="7">RNA polymerase sigma factor</fullName>
    </submittedName>
</protein>
<dbReference type="Proteomes" id="UP001596020">
    <property type="component" value="Unassembled WGS sequence"/>
</dbReference>
<evidence type="ECO:0000256" key="4">
    <source>
        <dbReference type="ARBA" id="ARBA00023163"/>
    </source>
</evidence>
<dbReference type="InterPro" id="IPR039425">
    <property type="entry name" value="RNA_pol_sigma-70-like"/>
</dbReference>
<keyword evidence="8" id="KW-1185">Reference proteome</keyword>
<reference evidence="8" key="1">
    <citation type="journal article" date="2019" name="Int. J. Syst. Evol. Microbiol.">
        <title>The Global Catalogue of Microorganisms (GCM) 10K type strain sequencing project: providing services to taxonomists for standard genome sequencing and annotation.</title>
        <authorList>
            <consortium name="The Broad Institute Genomics Platform"/>
            <consortium name="The Broad Institute Genome Sequencing Center for Infectious Disease"/>
            <person name="Wu L."/>
            <person name="Ma J."/>
        </authorList>
    </citation>
    <scope>NUCLEOTIDE SEQUENCE [LARGE SCALE GENOMIC DNA]</scope>
    <source>
        <strain evidence="8">CGMCC 4.7357</strain>
    </source>
</reference>
<dbReference type="InterPro" id="IPR013249">
    <property type="entry name" value="RNA_pol_sigma70_r4_t2"/>
</dbReference>
<comment type="similarity">
    <text evidence="1">Belongs to the sigma-70 factor family. ECF subfamily.</text>
</comment>
<comment type="caution">
    <text evidence="7">The sequence shown here is derived from an EMBL/GenBank/DDBJ whole genome shotgun (WGS) entry which is preliminary data.</text>
</comment>
<dbReference type="InterPro" id="IPR013324">
    <property type="entry name" value="RNA_pol_sigma_r3/r4-like"/>
</dbReference>
<evidence type="ECO:0000256" key="1">
    <source>
        <dbReference type="ARBA" id="ARBA00010641"/>
    </source>
</evidence>
<dbReference type="InterPro" id="IPR014284">
    <property type="entry name" value="RNA_pol_sigma-70_dom"/>
</dbReference>
<dbReference type="SUPFAM" id="SSF88946">
    <property type="entry name" value="Sigma2 domain of RNA polymerase sigma factors"/>
    <property type="match status" value="1"/>
</dbReference>
<dbReference type="InterPro" id="IPR007627">
    <property type="entry name" value="RNA_pol_sigma70_r2"/>
</dbReference>
<dbReference type="CDD" id="cd06171">
    <property type="entry name" value="Sigma70_r4"/>
    <property type="match status" value="1"/>
</dbReference>
<dbReference type="PANTHER" id="PTHR43133">
    <property type="entry name" value="RNA POLYMERASE ECF-TYPE SIGMA FACTO"/>
    <property type="match status" value="1"/>
</dbReference>